<dbReference type="Proteomes" id="UP001488805">
    <property type="component" value="Unassembled WGS sequence"/>
</dbReference>
<evidence type="ECO:0000313" key="2">
    <source>
        <dbReference type="EMBL" id="KAK9528689.1"/>
    </source>
</evidence>
<feature type="compositionally biased region" description="Polar residues" evidence="1">
    <location>
        <begin position="1"/>
        <end position="20"/>
    </location>
</feature>
<comment type="caution">
    <text evidence="3">The sequence shown here is derived from an EMBL/GenBank/DDBJ whole genome shotgun (WGS) entry which is preliminary data.</text>
</comment>
<evidence type="ECO:0000256" key="1">
    <source>
        <dbReference type="SAM" id="MobiDB-lite"/>
    </source>
</evidence>
<proteinExistence type="predicted"/>
<dbReference type="EMBL" id="JBCEZU010000111">
    <property type="protein sequence ID" value="KAK9528691.1"/>
    <property type="molecule type" value="Genomic_DNA"/>
</dbReference>
<evidence type="ECO:0000313" key="4">
    <source>
        <dbReference type="Proteomes" id="UP001488805"/>
    </source>
</evidence>
<organism evidence="3 4">
    <name type="scientific">Zoarces viviparus</name>
    <name type="common">Viviparous eelpout</name>
    <name type="synonym">Blennius viviparus</name>
    <dbReference type="NCBI Taxonomy" id="48416"/>
    <lineage>
        <taxon>Eukaryota</taxon>
        <taxon>Metazoa</taxon>
        <taxon>Chordata</taxon>
        <taxon>Craniata</taxon>
        <taxon>Vertebrata</taxon>
        <taxon>Euteleostomi</taxon>
        <taxon>Actinopterygii</taxon>
        <taxon>Neopterygii</taxon>
        <taxon>Teleostei</taxon>
        <taxon>Neoteleostei</taxon>
        <taxon>Acanthomorphata</taxon>
        <taxon>Eupercaria</taxon>
        <taxon>Perciformes</taxon>
        <taxon>Cottioidei</taxon>
        <taxon>Zoarcales</taxon>
        <taxon>Zoarcidae</taxon>
        <taxon>Zoarcinae</taxon>
        <taxon>Zoarces</taxon>
    </lineage>
</organism>
<sequence length="99" mass="10319">MSSPTSTICGPSTRSTAQQGPPTPRQPDFEPSPTSTPASNLTSTISSVANLMQQAAHAMSQLGSPAKSHEDLGTTGDAVRGSYNHSCDTRSGEVRTMNR</sequence>
<dbReference type="AlphaFoldDB" id="A0AAW1F262"/>
<feature type="compositionally biased region" description="Polar residues" evidence="1">
    <location>
        <begin position="32"/>
        <end position="41"/>
    </location>
</feature>
<feature type="region of interest" description="Disordered" evidence="1">
    <location>
        <begin position="1"/>
        <end position="41"/>
    </location>
</feature>
<dbReference type="EMBL" id="JBCEZU010000111">
    <property type="protein sequence ID" value="KAK9528689.1"/>
    <property type="molecule type" value="Genomic_DNA"/>
</dbReference>
<feature type="region of interest" description="Disordered" evidence="1">
    <location>
        <begin position="56"/>
        <end position="99"/>
    </location>
</feature>
<gene>
    <name evidence="2" type="ORF">VZT92_012838</name>
    <name evidence="3" type="ORF">VZT92_012840</name>
</gene>
<keyword evidence="4" id="KW-1185">Reference proteome</keyword>
<evidence type="ECO:0000313" key="3">
    <source>
        <dbReference type="EMBL" id="KAK9528691.1"/>
    </source>
</evidence>
<accession>A0AAW1F262</accession>
<protein>
    <submittedName>
        <fullName evidence="3">Uncharacterized protein</fullName>
    </submittedName>
</protein>
<name>A0AAW1F262_ZOAVI</name>
<reference evidence="3 4" key="1">
    <citation type="journal article" date="2024" name="Genome Biol. Evol.">
        <title>Chromosome-level genome assembly of the viviparous eelpout Zoarces viviparus.</title>
        <authorList>
            <person name="Fuhrmann N."/>
            <person name="Brasseur M.V."/>
            <person name="Bakowski C.E."/>
            <person name="Podsiadlowski L."/>
            <person name="Prost S."/>
            <person name="Krehenwinkel H."/>
            <person name="Mayer C."/>
        </authorList>
    </citation>
    <scope>NUCLEOTIDE SEQUENCE [LARGE SCALE GENOMIC DNA]</scope>
    <source>
        <strain evidence="3">NO-MEL_2022_Ind0_liver</strain>
    </source>
</reference>